<dbReference type="STRING" id="1051616.A0A3M9YLC2"/>
<organism evidence="1 2">
    <name type="scientific">Verticillium nonalfalfae</name>
    <dbReference type="NCBI Taxonomy" id="1051616"/>
    <lineage>
        <taxon>Eukaryota</taxon>
        <taxon>Fungi</taxon>
        <taxon>Dikarya</taxon>
        <taxon>Ascomycota</taxon>
        <taxon>Pezizomycotina</taxon>
        <taxon>Sordariomycetes</taxon>
        <taxon>Hypocreomycetidae</taxon>
        <taxon>Glomerellales</taxon>
        <taxon>Plectosphaerellaceae</taxon>
        <taxon>Verticillium</taxon>
    </lineage>
</organism>
<dbReference type="Proteomes" id="UP000267145">
    <property type="component" value="Unassembled WGS sequence"/>
</dbReference>
<protein>
    <submittedName>
        <fullName evidence="1">Uncharacterized protein</fullName>
    </submittedName>
</protein>
<keyword evidence="2" id="KW-1185">Reference proteome</keyword>
<gene>
    <name evidence="1" type="ORF">D7B24_000072</name>
</gene>
<dbReference type="EMBL" id="RBVV01000001">
    <property type="protein sequence ID" value="RNJ61219.1"/>
    <property type="molecule type" value="Genomic_DNA"/>
</dbReference>
<evidence type="ECO:0000313" key="2">
    <source>
        <dbReference type="Proteomes" id="UP000267145"/>
    </source>
</evidence>
<dbReference type="AlphaFoldDB" id="A0A3M9YLC2"/>
<dbReference type="RefSeq" id="XP_028499377.1">
    <property type="nucleotide sequence ID" value="XM_028634337.1"/>
</dbReference>
<sequence length="359" mass="40014">MVSSFQALHISTSAQWAVPTQAYTYVDAVSHKICIPFMVMGCHKLRSPPTGPTSHMREAYQCTKDVDSVGGGQVRKKAKFRPVSLKFSYEKILEIAQHLCTVGVFESQDRANAEFADLSPTQHDPVPKFPWPKASTAEPVESPLTVIDASRENHQAVKGGKSASPRSGTDNYGFTQATAVEECCFDFATKWFPEILRAKDWDCAVAVELTTWPKVFKENFPKLPDNALSVPQYTLRRIFALLTELRHTSVHRLPITAGDTSRIITSALSLAEALRDTARSAVLTELIYEVEEKAKALGQNITALKARSILELEDIDRARRELDAKECRVDSQQMVEDRECRKVIGSVLMDSVRKVLADD</sequence>
<proteinExistence type="predicted"/>
<reference evidence="1 2" key="1">
    <citation type="submission" date="2018-10" db="EMBL/GenBank/DDBJ databases">
        <title>Genome sequence of Verticillium nonalfalfae VnAa140.</title>
        <authorList>
            <person name="Stajich J.E."/>
            <person name="Kasson M.T."/>
        </authorList>
    </citation>
    <scope>NUCLEOTIDE SEQUENCE [LARGE SCALE GENOMIC DNA]</scope>
    <source>
        <strain evidence="1 2">VnAa140</strain>
    </source>
</reference>
<accession>A0A3M9YLC2</accession>
<dbReference type="GeneID" id="39603761"/>
<name>A0A3M9YLC2_9PEZI</name>
<comment type="caution">
    <text evidence="1">The sequence shown here is derived from an EMBL/GenBank/DDBJ whole genome shotgun (WGS) entry which is preliminary data.</text>
</comment>
<evidence type="ECO:0000313" key="1">
    <source>
        <dbReference type="EMBL" id="RNJ61219.1"/>
    </source>
</evidence>